<proteinExistence type="predicted"/>
<name>A0ABT3HQX1_9FLAO</name>
<dbReference type="RefSeq" id="WP_264744105.1">
    <property type="nucleotide sequence ID" value="NZ_JAPDHV010000006.1"/>
</dbReference>
<reference evidence="1" key="1">
    <citation type="submission" date="2022-10" db="EMBL/GenBank/DDBJ databases">
        <title>Chryseobacterium babae sp. nov. isolated from the gut of the beetle Oryctes rhinoceros, and Chryseobacterium kimseyorum sp. nov., isolated from a stick insect rearing cage.</title>
        <authorList>
            <person name="Shelomi M."/>
            <person name="Han C.-J."/>
            <person name="Chen W.-M."/>
            <person name="Chen H.-K."/>
            <person name="Liaw S.-J."/>
            <person name="Muhle E."/>
            <person name="Clermont D."/>
        </authorList>
    </citation>
    <scope>NUCLEOTIDE SEQUENCE</scope>
    <source>
        <strain evidence="1">WLa1L2M3</strain>
    </source>
</reference>
<protein>
    <submittedName>
        <fullName evidence="1">TIGR04139 family peptide modification target</fullName>
    </submittedName>
</protein>
<dbReference type="EMBL" id="JAPDHV010000006">
    <property type="protein sequence ID" value="MCW3162183.1"/>
    <property type="molecule type" value="Genomic_DNA"/>
</dbReference>
<comment type="caution">
    <text evidence="1">The sequence shown here is derived from an EMBL/GenBank/DDBJ whole genome shotgun (WGS) entry which is preliminary data.</text>
</comment>
<accession>A0ABT3HQX1</accession>
<evidence type="ECO:0000313" key="1">
    <source>
        <dbReference type="EMBL" id="MCW3162183.1"/>
    </source>
</evidence>
<organism evidence="1 2">
    <name type="scientific">Chryseobacterium oryctis</name>
    <dbReference type="NCBI Taxonomy" id="2952618"/>
    <lineage>
        <taxon>Bacteria</taxon>
        <taxon>Pseudomonadati</taxon>
        <taxon>Bacteroidota</taxon>
        <taxon>Flavobacteriia</taxon>
        <taxon>Flavobacteriales</taxon>
        <taxon>Weeksellaceae</taxon>
        <taxon>Chryseobacterium group</taxon>
        <taxon>Chryseobacterium</taxon>
    </lineage>
</organism>
<dbReference type="InterPro" id="IPR026437">
    <property type="entry name" value="CxxCx5CxxC_targ"/>
</dbReference>
<dbReference type="NCBIfam" id="TIGR04139">
    <property type="entry name" value="CxxCx5CxxC_targ"/>
    <property type="match status" value="1"/>
</dbReference>
<sequence length="62" mass="6928">MKKLAGMKRDFSSLENKKLTDLEAIKGGNYAVQSNVDVGEGCTEFDVYDKPGGTYIRRDTYC</sequence>
<evidence type="ECO:0000313" key="2">
    <source>
        <dbReference type="Proteomes" id="UP001163719"/>
    </source>
</evidence>
<gene>
    <name evidence="1" type="ORF">OH806_13000</name>
</gene>
<dbReference type="Proteomes" id="UP001163719">
    <property type="component" value="Unassembled WGS sequence"/>
</dbReference>
<keyword evidence="2" id="KW-1185">Reference proteome</keyword>